<evidence type="ECO:0000313" key="2">
    <source>
        <dbReference type="EMBL" id="NMP25106.1"/>
    </source>
</evidence>
<keyword evidence="3" id="KW-1185">Reference proteome</keyword>
<dbReference type="AlphaFoldDB" id="A0A7Y0L946"/>
<accession>A0A7Y0L946</accession>
<proteinExistence type="predicted"/>
<protein>
    <submittedName>
        <fullName evidence="2">Uncharacterized protein</fullName>
    </submittedName>
</protein>
<name>A0A7Y0L946_9FIRM</name>
<comment type="caution">
    <text evidence="2">The sequence shown here is derived from an EMBL/GenBank/DDBJ whole genome shotgun (WGS) entry which is preliminary data.</text>
</comment>
<keyword evidence="1" id="KW-0812">Transmembrane</keyword>
<evidence type="ECO:0000313" key="3">
    <source>
        <dbReference type="Proteomes" id="UP000533476"/>
    </source>
</evidence>
<dbReference type="Proteomes" id="UP000533476">
    <property type="component" value="Unassembled WGS sequence"/>
</dbReference>
<organism evidence="2 3">
    <name type="scientific">Sulfobacillus harzensis</name>
    <dbReference type="NCBI Taxonomy" id="2729629"/>
    <lineage>
        <taxon>Bacteria</taxon>
        <taxon>Bacillati</taxon>
        <taxon>Bacillota</taxon>
        <taxon>Clostridia</taxon>
        <taxon>Eubacteriales</taxon>
        <taxon>Clostridiales Family XVII. Incertae Sedis</taxon>
        <taxon>Sulfobacillus</taxon>
    </lineage>
</organism>
<dbReference type="EMBL" id="JABBVZ010000237">
    <property type="protein sequence ID" value="NMP25106.1"/>
    <property type="molecule type" value="Genomic_DNA"/>
</dbReference>
<evidence type="ECO:0000256" key="1">
    <source>
        <dbReference type="SAM" id="Phobius"/>
    </source>
</evidence>
<dbReference type="RefSeq" id="WP_169103303.1">
    <property type="nucleotide sequence ID" value="NZ_JABBVZ010000237.1"/>
</dbReference>
<keyword evidence="1" id="KW-0472">Membrane</keyword>
<feature type="transmembrane region" description="Helical" evidence="1">
    <location>
        <begin position="29"/>
        <end position="51"/>
    </location>
</feature>
<gene>
    <name evidence="2" type="ORF">HIJ39_22680</name>
</gene>
<reference evidence="2 3" key="1">
    <citation type="submission" date="2020-04" db="EMBL/GenBank/DDBJ databases">
        <authorList>
            <person name="Zhang R."/>
            <person name="Schippers A."/>
        </authorList>
    </citation>
    <scope>NUCLEOTIDE SEQUENCE [LARGE SCALE GENOMIC DNA]</scope>
    <source>
        <strain evidence="2 3">DSM 109850</strain>
    </source>
</reference>
<keyword evidence="1" id="KW-1133">Transmembrane helix</keyword>
<sequence length="54" mass="5664">MTLWRWGFALGGLWLAVSGGLVDWRGHLTVGSLAAVFGLGLWVIFSGSSALSGE</sequence>